<feature type="compositionally biased region" description="Basic and acidic residues" evidence="3">
    <location>
        <begin position="469"/>
        <end position="484"/>
    </location>
</feature>
<name>A0ABQ6MXJ5_9STRA</name>
<dbReference type="PANTHER" id="PTHR15454">
    <property type="entry name" value="NISCHARIN RELATED"/>
    <property type="match status" value="1"/>
</dbReference>
<comment type="caution">
    <text evidence="4">The sequence shown here is derived from an EMBL/GenBank/DDBJ whole genome shotgun (WGS) entry which is preliminary data.</text>
</comment>
<dbReference type="PROSITE" id="PS51450">
    <property type="entry name" value="LRR"/>
    <property type="match status" value="1"/>
</dbReference>
<feature type="region of interest" description="Disordered" evidence="3">
    <location>
        <begin position="264"/>
        <end position="316"/>
    </location>
</feature>
<evidence type="ECO:0000313" key="5">
    <source>
        <dbReference type="Proteomes" id="UP001165060"/>
    </source>
</evidence>
<protein>
    <submittedName>
        <fullName evidence="4">Uncharacterized protein</fullName>
    </submittedName>
</protein>
<feature type="region of interest" description="Disordered" evidence="3">
    <location>
        <begin position="386"/>
        <end position="484"/>
    </location>
</feature>
<dbReference type="EMBL" id="BRYB01000690">
    <property type="protein sequence ID" value="GMI35468.1"/>
    <property type="molecule type" value="Genomic_DNA"/>
</dbReference>
<dbReference type="InterPro" id="IPR032675">
    <property type="entry name" value="LRR_dom_sf"/>
</dbReference>
<keyword evidence="1" id="KW-0433">Leucine-rich repeat</keyword>
<evidence type="ECO:0000256" key="1">
    <source>
        <dbReference type="ARBA" id="ARBA00022614"/>
    </source>
</evidence>
<dbReference type="Pfam" id="PF13855">
    <property type="entry name" value="LRR_8"/>
    <property type="match status" value="1"/>
</dbReference>
<dbReference type="Proteomes" id="UP001165060">
    <property type="component" value="Unassembled WGS sequence"/>
</dbReference>
<evidence type="ECO:0000256" key="3">
    <source>
        <dbReference type="SAM" id="MobiDB-lite"/>
    </source>
</evidence>
<keyword evidence="5" id="KW-1185">Reference proteome</keyword>
<reference evidence="4 5" key="1">
    <citation type="journal article" date="2023" name="Commun. Biol.">
        <title>Genome analysis of Parmales, the sister group of diatoms, reveals the evolutionary specialization of diatoms from phago-mixotrophs to photoautotrophs.</title>
        <authorList>
            <person name="Ban H."/>
            <person name="Sato S."/>
            <person name="Yoshikawa S."/>
            <person name="Yamada K."/>
            <person name="Nakamura Y."/>
            <person name="Ichinomiya M."/>
            <person name="Sato N."/>
            <person name="Blanc-Mathieu R."/>
            <person name="Endo H."/>
            <person name="Kuwata A."/>
            <person name="Ogata H."/>
        </authorList>
    </citation>
    <scope>NUCLEOTIDE SEQUENCE [LARGE SCALE GENOMIC DNA]</scope>
</reference>
<dbReference type="Gene3D" id="3.80.10.10">
    <property type="entry name" value="Ribonuclease Inhibitor"/>
    <property type="match status" value="1"/>
</dbReference>
<sequence length="484" mass="51854">MEPPPGASTELPSRPDKHRPLSLALVKELTLTPSALSSLTPDEVADALLNQTSLHLEFAHLSGPVQGLDPFGMLLEVYLMGNRLTSVGDGFELCLDLRRVFLGHNRIPELGDGFRHLGSLEVLDLSCNLVAELPGYGRALPKSLSILDLSGNPATETEEGRAAHSERARRALPNLRILDGAAAGRAGAGGRMFVEVPMEEDDGAAAGAAELEFREGDDLWVVADRFCELNDVEGALARRQLVVWMKARAKNVYGVGVRDGEVTRTKMEETEAEAEEGGEGKQGEGEQGEGEQGGGKRGEGKQGEAEDTYQRDVQASTDRAMSAVGDFLASLDPTQEAAEGALQRKSGGALARIAEAGEREGQVSEEAVEEARELLRKRTEALKREKMEARRKAKETMREVDGRWAQVRAEAAAEEKAQREEEEGEGAEAKGEGGGTGKGGVAEGKGKAGHAGGGAGGDEVDDLEQYMMDELKENFENHVMQDSK</sequence>
<feature type="compositionally biased region" description="Basic and acidic residues" evidence="3">
    <location>
        <begin position="386"/>
        <end position="402"/>
    </location>
</feature>
<evidence type="ECO:0000313" key="4">
    <source>
        <dbReference type="EMBL" id="GMI35468.1"/>
    </source>
</evidence>
<feature type="compositionally biased region" description="Basic and acidic residues" evidence="3">
    <location>
        <begin position="294"/>
        <end position="310"/>
    </location>
</feature>
<proteinExistence type="predicted"/>
<dbReference type="InterPro" id="IPR001611">
    <property type="entry name" value="Leu-rich_rpt"/>
</dbReference>
<dbReference type="SUPFAM" id="SSF52075">
    <property type="entry name" value="Outer arm dynein light chain 1"/>
    <property type="match status" value="1"/>
</dbReference>
<evidence type="ECO:0000256" key="2">
    <source>
        <dbReference type="ARBA" id="ARBA00022737"/>
    </source>
</evidence>
<accession>A0ABQ6MXJ5</accession>
<dbReference type="PANTHER" id="PTHR15454:SF56">
    <property type="entry name" value="PROTEIN PHOSPHATASE 1 REGULATORY SUBUNIT 7-RELATED"/>
    <property type="match status" value="1"/>
</dbReference>
<gene>
    <name evidence="4" type="ORF">TeGR_g7097</name>
</gene>
<feature type="compositionally biased region" description="Gly residues" evidence="3">
    <location>
        <begin position="432"/>
        <end position="457"/>
    </location>
</feature>
<organism evidence="4 5">
    <name type="scientific">Tetraparma gracilis</name>
    <dbReference type="NCBI Taxonomy" id="2962635"/>
    <lineage>
        <taxon>Eukaryota</taxon>
        <taxon>Sar</taxon>
        <taxon>Stramenopiles</taxon>
        <taxon>Ochrophyta</taxon>
        <taxon>Bolidophyceae</taxon>
        <taxon>Parmales</taxon>
        <taxon>Triparmaceae</taxon>
        <taxon>Tetraparma</taxon>
    </lineage>
</organism>
<keyword evidence="2" id="KW-0677">Repeat</keyword>